<organism evidence="2 3">
    <name type="scientific">Mycena alexandri</name>
    <dbReference type="NCBI Taxonomy" id="1745969"/>
    <lineage>
        <taxon>Eukaryota</taxon>
        <taxon>Fungi</taxon>
        <taxon>Dikarya</taxon>
        <taxon>Basidiomycota</taxon>
        <taxon>Agaricomycotina</taxon>
        <taxon>Agaricomycetes</taxon>
        <taxon>Agaricomycetidae</taxon>
        <taxon>Agaricales</taxon>
        <taxon>Marasmiineae</taxon>
        <taxon>Mycenaceae</taxon>
        <taxon>Mycena</taxon>
    </lineage>
</organism>
<proteinExistence type="predicted"/>
<name>A0AAD6T3B0_9AGAR</name>
<feature type="compositionally biased region" description="Gly residues" evidence="1">
    <location>
        <begin position="23"/>
        <end position="55"/>
    </location>
</feature>
<dbReference type="AlphaFoldDB" id="A0AAD6T3B0"/>
<dbReference type="Proteomes" id="UP001218188">
    <property type="component" value="Unassembled WGS sequence"/>
</dbReference>
<evidence type="ECO:0000256" key="1">
    <source>
        <dbReference type="SAM" id="MobiDB-lite"/>
    </source>
</evidence>
<evidence type="ECO:0000313" key="3">
    <source>
        <dbReference type="Proteomes" id="UP001218188"/>
    </source>
</evidence>
<comment type="caution">
    <text evidence="2">The sequence shown here is derived from an EMBL/GenBank/DDBJ whole genome shotgun (WGS) entry which is preliminary data.</text>
</comment>
<keyword evidence="3" id="KW-1185">Reference proteome</keyword>
<protein>
    <submittedName>
        <fullName evidence="2">Uncharacterized protein</fullName>
    </submittedName>
</protein>
<reference evidence="2" key="1">
    <citation type="submission" date="2023-03" db="EMBL/GenBank/DDBJ databases">
        <title>Massive genome expansion in bonnet fungi (Mycena s.s.) driven by repeated elements and novel gene families across ecological guilds.</title>
        <authorList>
            <consortium name="Lawrence Berkeley National Laboratory"/>
            <person name="Harder C.B."/>
            <person name="Miyauchi S."/>
            <person name="Viragh M."/>
            <person name="Kuo A."/>
            <person name="Thoen E."/>
            <person name="Andreopoulos B."/>
            <person name="Lu D."/>
            <person name="Skrede I."/>
            <person name="Drula E."/>
            <person name="Henrissat B."/>
            <person name="Morin E."/>
            <person name="Kohler A."/>
            <person name="Barry K."/>
            <person name="LaButti K."/>
            <person name="Morin E."/>
            <person name="Salamov A."/>
            <person name="Lipzen A."/>
            <person name="Mereny Z."/>
            <person name="Hegedus B."/>
            <person name="Baldrian P."/>
            <person name="Stursova M."/>
            <person name="Weitz H."/>
            <person name="Taylor A."/>
            <person name="Grigoriev I.V."/>
            <person name="Nagy L.G."/>
            <person name="Martin F."/>
            <person name="Kauserud H."/>
        </authorList>
    </citation>
    <scope>NUCLEOTIDE SEQUENCE</scope>
    <source>
        <strain evidence="2">CBHHK200</strain>
    </source>
</reference>
<dbReference type="EMBL" id="JARJCM010000030">
    <property type="protein sequence ID" value="KAJ7038668.1"/>
    <property type="molecule type" value="Genomic_DNA"/>
</dbReference>
<feature type="region of interest" description="Disordered" evidence="1">
    <location>
        <begin position="1"/>
        <end position="91"/>
    </location>
</feature>
<evidence type="ECO:0000313" key="2">
    <source>
        <dbReference type="EMBL" id="KAJ7038668.1"/>
    </source>
</evidence>
<accession>A0AAD6T3B0</accession>
<gene>
    <name evidence="2" type="ORF">C8F04DRAFT_1088284</name>
</gene>
<feature type="compositionally biased region" description="Pro residues" evidence="1">
    <location>
        <begin position="75"/>
        <end position="85"/>
    </location>
</feature>
<sequence length="184" mass="19861">MKDAGQGESSRPRGPNNWQAPQGPGGGSTRGFSGGYNGGFRGGRGQGTGFRGGYRGAFNNAPRMQGPFSHGGPSAPRPPPPPPLRAPDAPHFSTLRPEVRIGEGTWTKRHTFEDVCSYIAEIKKKGLGPVPQPKKVGEPEGRKDRFVVAAFYSRRDAGVFVQLWNRWCAGTDGWKNMKAVLAED</sequence>